<protein>
    <submittedName>
        <fullName evidence="2">Uncharacterized protein</fullName>
    </submittedName>
</protein>
<feature type="compositionally biased region" description="Polar residues" evidence="1">
    <location>
        <begin position="8"/>
        <end position="18"/>
    </location>
</feature>
<reference evidence="2" key="1">
    <citation type="journal article" date="2022" name="bioRxiv">
        <title>Sequencing and chromosome-scale assembly of the giantPleurodeles waltlgenome.</title>
        <authorList>
            <person name="Brown T."/>
            <person name="Elewa A."/>
            <person name="Iarovenko S."/>
            <person name="Subramanian E."/>
            <person name="Araus A.J."/>
            <person name="Petzold A."/>
            <person name="Susuki M."/>
            <person name="Suzuki K.-i.T."/>
            <person name="Hayashi T."/>
            <person name="Toyoda A."/>
            <person name="Oliveira C."/>
            <person name="Osipova E."/>
            <person name="Leigh N.D."/>
            <person name="Simon A."/>
            <person name="Yun M.H."/>
        </authorList>
    </citation>
    <scope>NUCLEOTIDE SEQUENCE</scope>
    <source>
        <strain evidence="2">20211129_DDA</strain>
        <tissue evidence="2">Liver</tissue>
    </source>
</reference>
<sequence length="262" mass="27712">MASGFMNRAQQPEKQLSNPHAADFQSLIRNMAREHDYNAGSQKKGVDVPASSSSSSEPSSEREDVPPRKRKKKAHHQEVPTPKVALFAHWKGAPGFKHNRGSVCGAGLSPAGGADVNCVPGSPNPSPPRAAPPSRTRRSGVAIPSSRSTGEEEEKPAPNLAQTPAAGAATLQPGSRSVPVRLCCAAREQASGIPVPEERLGCHCQSDVLGWTGGTAHRRREHVRHWAQNSVDVLQAGASGSATYSEVVATEIRGCCMKRRGG</sequence>
<feature type="region of interest" description="Disordered" evidence="1">
    <location>
        <begin position="1"/>
        <end position="85"/>
    </location>
</feature>
<evidence type="ECO:0000313" key="3">
    <source>
        <dbReference type="Proteomes" id="UP001066276"/>
    </source>
</evidence>
<accession>A0AAV7UFE5</accession>
<feature type="region of interest" description="Disordered" evidence="1">
    <location>
        <begin position="117"/>
        <end position="159"/>
    </location>
</feature>
<evidence type="ECO:0000256" key="1">
    <source>
        <dbReference type="SAM" id="MobiDB-lite"/>
    </source>
</evidence>
<feature type="compositionally biased region" description="Pro residues" evidence="1">
    <location>
        <begin position="122"/>
        <end position="131"/>
    </location>
</feature>
<keyword evidence="3" id="KW-1185">Reference proteome</keyword>
<name>A0AAV7UFE5_PLEWA</name>
<comment type="caution">
    <text evidence="2">The sequence shown here is derived from an EMBL/GenBank/DDBJ whole genome shotgun (WGS) entry which is preliminary data.</text>
</comment>
<dbReference type="EMBL" id="JANPWB010000005">
    <property type="protein sequence ID" value="KAJ1187050.1"/>
    <property type="molecule type" value="Genomic_DNA"/>
</dbReference>
<dbReference type="AlphaFoldDB" id="A0AAV7UFE5"/>
<dbReference type="Proteomes" id="UP001066276">
    <property type="component" value="Chromosome 3_1"/>
</dbReference>
<proteinExistence type="predicted"/>
<organism evidence="2 3">
    <name type="scientific">Pleurodeles waltl</name>
    <name type="common">Iberian ribbed newt</name>
    <dbReference type="NCBI Taxonomy" id="8319"/>
    <lineage>
        <taxon>Eukaryota</taxon>
        <taxon>Metazoa</taxon>
        <taxon>Chordata</taxon>
        <taxon>Craniata</taxon>
        <taxon>Vertebrata</taxon>
        <taxon>Euteleostomi</taxon>
        <taxon>Amphibia</taxon>
        <taxon>Batrachia</taxon>
        <taxon>Caudata</taxon>
        <taxon>Salamandroidea</taxon>
        <taxon>Salamandridae</taxon>
        <taxon>Pleurodelinae</taxon>
        <taxon>Pleurodeles</taxon>
    </lineage>
</organism>
<gene>
    <name evidence="2" type="ORF">NDU88_003829</name>
</gene>
<evidence type="ECO:0000313" key="2">
    <source>
        <dbReference type="EMBL" id="KAJ1187050.1"/>
    </source>
</evidence>